<dbReference type="PANTHER" id="PTHR43737">
    <property type="entry name" value="BLL7424 PROTEIN"/>
    <property type="match status" value="1"/>
</dbReference>
<dbReference type="Pfam" id="PF07394">
    <property type="entry name" value="DUF1501"/>
    <property type="match status" value="1"/>
</dbReference>
<name>A0A9X3MVN2_9ACTN</name>
<dbReference type="InterPro" id="IPR010869">
    <property type="entry name" value="DUF1501"/>
</dbReference>
<proteinExistence type="predicted"/>
<reference evidence="1" key="1">
    <citation type="submission" date="2022-10" db="EMBL/GenBank/DDBJ databases">
        <title>The WGS of Solirubrobacter ginsenosidimutans DSM 21036.</title>
        <authorList>
            <person name="Jiang Z."/>
        </authorList>
    </citation>
    <scope>NUCLEOTIDE SEQUENCE</scope>
    <source>
        <strain evidence="1">DSM 21036</strain>
    </source>
</reference>
<comment type="caution">
    <text evidence="1">The sequence shown here is derived from an EMBL/GenBank/DDBJ whole genome shotgun (WGS) entry which is preliminary data.</text>
</comment>
<sequence length="518" mass="54932">MRCIECEEIELARVRDQRPTQTLPIPYQAMDGFPAGRTPSHLTRRRLMQWGAAGAASIYAAKELGWEQIWESVAAAADAPEKKCVVMLYLAGGNDGLNIVLPSGGADYSAYVDARPFIHRGQGANAADGRVGSWQMPGPAGAALAFANVTVSGADNNGGTAGFDTLFGDGTGGPGSDLAVLPAVDAKKYTLSHFDNSDLWFEASADLNNKTGWLGRWIDRNGDANNPLQAVSLDTALSKAIRTQTMPVSAINSLPMTGFKPASSLPPSGSNNTPNWNAEIDKLTQVPVGAGNDYLARSRSTYGLTYKTSLLAGGAYAPPAGSYPTTTPTGTTLTTLSKRLQMAAHMIDVLGTQIITIHWGGFDTHTSQLINQDKQFKELSRALAAFQADLKTRLIDHRVMTLVFSEFGRRVKETPDSSVGANDAGTDHGAGGLMFALGTKVKGGFAADWPGCIPSKLVPPSPPNNPNQGNLQVPTDYRSVYMAVLRDWLGGIDPESLIDGGAIDPLHRGDGQTGLFKA</sequence>
<gene>
    <name evidence="1" type="ORF">OM076_17540</name>
</gene>
<dbReference type="AlphaFoldDB" id="A0A9X3MVN2"/>
<evidence type="ECO:0000313" key="2">
    <source>
        <dbReference type="Proteomes" id="UP001149140"/>
    </source>
</evidence>
<protein>
    <submittedName>
        <fullName evidence="1">DUF1501 domain-containing protein</fullName>
    </submittedName>
</protein>
<keyword evidence="2" id="KW-1185">Reference proteome</keyword>
<dbReference type="EMBL" id="JAPDOD010000016">
    <property type="protein sequence ID" value="MDA0162080.1"/>
    <property type="molecule type" value="Genomic_DNA"/>
</dbReference>
<dbReference type="PANTHER" id="PTHR43737:SF1">
    <property type="entry name" value="DUF1501 DOMAIN-CONTAINING PROTEIN"/>
    <property type="match status" value="1"/>
</dbReference>
<accession>A0A9X3MVN2</accession>
<dbReference type="RefSeq" id="WP_270041317.1">
    <property type="nucleotide sequence ID" value="NZ_JAPDOD010000016.1"/>
</dbReference>
<dbReference type="Proteomes" id="UP001149140">
    <property type="component" value="Unassembled WGS sequence"/>
</dbReference>
<evidence type="ECO:0000313" key="1">
    <source>
        <dbReference type="EMBL" id="MDA0162080.1"/>
    </source>
</evidence>
<organism evidence="1 2">
    <name type="scientific">Solirubrobacter ginsenosidimutans</name>
    <dbReference type="NCBI Taxonomy" id="490573"/>
    <lineage>
        <taxon>Bacteria</taxon>
        <taxon>Bacillati</taxon>
        <taxon>Actinomycetota</taxon>
        <taxon>Thermoleophilia</taxon>
        <taxon>Solirubrobacterales</taxon>
        <taxon>Solirubrobacteraceae</taxon>
        <taxon>Solirubrobacter</taxon>
    </lineage>
</organism>